<accession>A0A521D3Q7</accession>
<keyword evidence="2" id="KW-1185">Reference proteome</keyword>
<reference evidence="1 2" key="1">
    <citation type="submission" date="2017-05" db="EMBL/GenBank/DDBJ databases">
        <authorList>
            <person name="Varghese N."/>
            <person name="Submissions S."/>
        </authorList>
    </citation>
    <scope>NUCLEOTIDE SEQUENCE [LARGE SCALE GENOMIC DNA]</scope>
    <source>
        <strain evidence="1 2">DSM 27040</strain>
    </source>
</reference>
<evidence type="ECO:0000313" key="2">
    <source>
        <dbReference type="Proteomes" id="UP000319040"/>
    </source>
</evidence>
<dbReference type="EMBL" id="FXTB01000004">
    <property type="protein sequence ID" value="SMO65560.1"/>
    <property type="molecule type" value="Genomic_DNA"/>
</dbReference>
<protein>
    <recommendedName>
        <fullName evidence="3">Peptidyl-prolyl cis-trans isomerase</fullName>
    </recommendedName>
</protein>
<dbReference type="AlphaFoldDB" id="A0A521D3Q7"/>
<evidence type="ECO:0008006" key="3">
    <source>
        <dbReference type="Google" id="ProtNLM"/>
    </source>
</evidence>
<proteinExistence type="predicted"/>
<name>A0A521D3Q7_SACCC</name>
<evidence type="ECO:0000313" key="1">
    <source>
        <dbReference type="EMBL" id="SMO65560.1"/>
    </source>
</evidence>
<sequence length="284" mass="33255">MHIKYLLCLLVVLLMGIISCKNTTHDVDQAPVAAVENRVLTRMELEEAMPNNLSANDSIAYAQNYIQRWVKSALLLRKAELNLTPQEKDVEKILRDYRASLLIHKYKQKLLLQKHTALISKAQIEEYYGQMSENFKLDENIIQGLFVKVPLNAPNLSGVKKWCRSETPDDYIKLEEYCFVNAQKFDNFLDKWVAVTEINQLMPQPLPSYPKFLDYNKYYETSDSTSLYIIRIQDFRKANEVAPLSYVEDKIKAILLNKKRIQFIQNLEEELYNEGLKQKVIKFY</sequence>
<organism evidence="1 2">
    <name type="scientific">Saccharicrinis carchari</name>
    <dbReference type="NCBI Taxonomy" id="1168039"/>
    <lineage>
        <taxon>Bacteria</taxon>
        <taxon>Pseudomonadati</taxon>
        <taxon>Bacteroidota</taxon>
        <taxon>Bacteroidia</taxon>
        <taxon>Marinilabiliales</taxon>
        <taxon>Marinilabiliaceae</taxon>
        <taxon>Saccharicrinis</taxon>
    </lineage>
</organism>
<gene>
    <name evidence="1" type="ORF">SAMN06265379_104117</name>
</gene>
<dbReference type="PROSITE" id="PS51257">
    <property type="entry name" value="PROKAR_LIPOPROTEIN"/>
    <property type="match status" value="1"/>
</dbReference>
<dbReference type="Proteomes" id="UP000319040">
    <property type="component" value="Unassembled WGS sequence"/>
</dbReference>